<feature type="transmembrane region" description="Helical" evidence="1">
    <location>
        <begin position="153"/>
        <end position="176"/>
    </location>
</feature>
<feature type="transmembrane region" description="Helical" evidence="1">
    <location>
        <begin position="188"/>
        <end position="209"/>
    </location>
</feature>
<evidence type="ECO:0000313" key="2">
    <source>
        <dbReference type="EMBL" id="AIF84184.1"/>
    </source>
</evidence>
<dbReference type="HOGENOM" id="CLU_1003322_0_0_2"/>
<gene>
    <name evidence="2" type="ORF">NTE_02129</name>
</gene>
<evidence type="ECO:0000313" key="3">
    <source>
        <dbReference type="Proteomes" id="UP000028194"/>
    </source>
</evidence>
<evidence type="ECO:0000256" key="1">
    <source>
        <dbReference type="SAM" id="Phobius"/>
    </source>
</evidence>
<evidence type="ECO:0008006" key="4">
    <source>
        <dbReference type="Google" id="ProtNLM"/>
    </source>
</evidence>
<dbReference type="KEGG" id="nev:NTE_02129"/>
<dbReference type="EMBL" id="CP007174">
    <property type="protein sequence ID" value="AIF84184.1"/>
    <property type="molecule type" value="Genomic_DNA"/>
</dbReference>
<keyword evidence="1" id="KW-0812">Transmembrane</keyword>
<keyword evidence="1" id="KW-1133">Transmembrane helix</keyword>
<reference evidence="2 3" key="1">
    <citation type="journal article" date="2014" name="PLoS ONE">
        <title>Genome Sequence of Candidatus Nitrososphaera evergladensis from Group I.1b Enriched from Everglades Soil Reveals Novel Genomic Features of the Ammonia-Oxidizing Archaea.</title>
        <authorList>
            <person name="Zhalnina K.V."/>
            <person name="Dias R."/>
            <person name="Leonard M.T."/>
            <person name="Dorr de Quadros P."/>
            <person name="Camargo F.A."/>
            <person name="Drew J.C."/>
            <person name="Farmerie W.G."/>
            <person name="Daroub S.H."/>
            <person name="Triplett E.W."/>
        </authorList>
    </citation>
    <scope>NUCLEOTIDE SEQUENCE [LARGE SCALE GENOMIC DNA]</scope>
    <source>
        <strain evidence="2 3">SR1</strain>
    </source>
</reference>
<name>A0A075MY29_9ARCH</name>
<feature type="transmembrane region" description="Helical" evidence="1">
    <location>
        <begin position="85"/>
        <end position="102"/>
    </location>
</feature>
<organism evidence="2 3">
    <name type="scientific">Candidatus Nitrososphaera evergladensis SR1</name>
    <dbReference type="NCBI Taxonomy" id="1459636"/>
    <lineage>
        <taxon>Archaea</taxon>
        <taxon>Nitrososphaerota</taxon>
        <taxon>Nitrososphaeria</taxon>
        <taxon>Nitrososphaerales</taxon>
        <taxon>Nitrososphaeraceae</taxon>
        <taxon>Nitrososphaera</taxon>
    </lineage>
</organism>
<protein>
    <recommendedName>
        <fullName evidence="4">Histidine kinase N-terminal 7TM region domain-containing protein</fullName>
    </recommendedName>
</protein>
<sequence>MAAIAASIALAGDKSDLARDMSINATAIAAAGSSVFAVRAQKVPAGKRLVGFLAAALFSWLAAELAWSYMLFVLDIDPYPSAADLLYLAGYGFAAYVVFSLYRTLAARTQETRMVLLVGAVTVEALFLNLFLIQIVESAMGFGTAGNNNDPVVLAISVAYPLLDGALIVPAAVIVVGYRSALIDKFSIIMLVAALISIAVADTGFGYVALQDRSAEGAEWDLLYCLSYLCFAGAMLNTYSRLKGAKTLSVKEQTAAGLI</sequence>
<proteinExistence type="predicted"/>
<dbReference type="AlphaFoldDB" id="A0A075MY29"/>
<dbReference type="Proteomes" id="UP000028194">
    <property type="component" value="Chromosome"/>
</dbReference>
<keyword evidence="3" id="KW-1185">Reference proteome</keyword>
<feature type="transmembrane region" description="Helical" evidence="1">
    <location>
        <begin position="50"/>
        <end position="73"/>
    </location>
</feature>
<dbReference type="STRING" id="1459636.NTE_02129"/>
<feature type="transmembrane region" description="Helical" evidence="1">
    <location>
        <begin position="221"/>
        <end position="239"/>
    </location>
</feature>
<keyword evidence="1" id="KW-0472">Membrane</keyword>
<accession>A0A075MY29</accession>
<dbReference type="eggNOG" id="arCOG10526">
    <property type="taxonomic scope" value="Archaea"/>
</dbReference>
<feature type="transmembrane region" description="Helical" evidence="1">
    <location>
        <begin position="114"/>
        <end position="133"/>
    </location>
</feature>